<accession>A0A397VU16</accession>
<protein>
    <submittedName>
        <fullName evidence="1">Uncharacterized protein</fullName>
    </submittedName>
</protein>
<dbReference type="Proteomes" id="UP000266673">
    <property type="component" value="Unassembled WGS sequence"/>
</dbReference>
<evidence type="ECO:0000313" key="2">
    <source>
        <dbReference type="Proteomes" id="UP000266673"/>
    </source>
</evidence>
<proteinExistence type="predicted"/>
<gene>
    <name evidence="1" type="ORF">C2G38_2240999</name>
</gene>
<dbReference type="AlphaFoldDB" id="A0A397VU16"/>
<name>A0A397VU16_9GLOM</name>
<sequence>MIVRLESLSRVAVHGLISGVVKVCMGQDFDTKLHGSGREYFIFNPDIDKDYILSEDDGKKFRAYSSPDQANQAVQSYMPLDSTNPLMMSHKDFNMKFSINHDTGEGFLFLKEIITSEELPPINSAIVIMFNKLGRFYINVPVHVEHCKNQVRITGIIVSLDLRIRPL</sequence>
<keyword evidence="2" id="KW-1185">Reference proteome</keyword>
<comment type="caution">
    <text evidence="1">The sequence shown here is derived from an EMBL/GenBank/DDBJ whole genome shotgun (WGS) entry which is preliminary data.</text>
</comment>
<reference evidence="1 2" key="1">
    <citation type="submission" date="2018-06" db="EMBL/GenBank/DDBJ databases">
        <title>Comparative genomics reveals the genomic features of Rhizophagus irregularis, R. cerebriforme, R. diaphanum and Gigaspora rosea, and their symbiotic lifestyle signature.</title>
        <authorList>
            <person name="Morin E."/>
            <person name="San Clemente H."/>
            <person name="Chen E.C.H."/>
            <person name="De La Providencia I."/>
            <person name="Hainaut M."/>
            <person name="Kuo A."/>
            <person name="Kohler A."/>
            <person name="Murat C."/>
            <person name="Tang N."/>
            <person name="Roy S."/>
            <person name="Loubradou J."/>
            <person name="Henrissat B."/>
            <person name="Grigoriev I.V."/>
            <person name="Corradi N."/>
            <person name="Roux C."/>
            <person name="Martin F.M."/>
        </authorList>
    </citation>
    <scope>NUCLEOTIDE SEQUENCE [LARGE SCALE GENOMIC DNA]</scope>
    <source>
        <strain evidence="1 2">DAOM 194757</strain>
    </source>
</reference>
<evidence type="ECO:0000313" key="1">
    <source>
        <dbReference type="EMBL" id="RIB26060.1"/>
    </source>
</evidence>
<dbReference type="EMBL" id="QKWP01000151">
    <property type="protein sequence ID" value="RIB26060.1"/>
    <property type="molecule type" value="Genomic_DNA"/>
</dbReference>
<organism evidence="1 2">
    <name type="scientific">Gigaspora rosea</name>
    <dbReference type="NCBI Taxonomy" id="44941"/>
    <lineage>
        <taxon>Eukaryota</taxon>
        <taxon>Fungi</taxon>
        <taxon>Fungi incertae sedis</taxon>
        <taxon>Mucoromycota</taxon>
        <taxon>Glomeromycotina</taxon>
        <taxon>Glomeromycetes</taxon>
        <taxon>Diversisporales</taxon>
        <taxon>Gigasporaceae</taxon>
        <taxon>Gigaspora</taxon>
    </lineage>
</organism>